<dbReference type="KEGG" id="whj:H9Q79_15890"/>
<keyword evidence="4 9" id="KW-0812">Transmembrane</keyword>
<dbReference type="Gene3D" id="3.40.50.300">
    <property type="entry name" value="P-loop containing nucleotide triphosphate hydrolases"/>
    <property type="match status" value="1"/>
</dbReference>
<feature type="transmembrane region" description="Helical" evidence="9">
    <location>
        <begin position="53"/>
        <end position="81"/>
    </location>
</feature>
<accession>A0A7G9GC08</accession>
<keyword evidence="2" id="KW-0813">Transport</keyword>
<name>A0A7G9GC08_9FIRM</name>
<dbReference type="Proteomes" id="UP000515860">
    <property type="component" value="Chromosome"/>
</dbReference>
<keyword evidence="13" id="KW-1185">Reference proteome</keyword>
<evidence type="ECO:0000256" key="1">
    <source>
        <dbReference type="ARBA" id="ARBA00004651"/>
    </source>
</evidence>
<dbReference type="FunFam" id="3.40.50.300:FF:000221">
    <property type="entry name" value="Multidrug ABC transporter ATP-binding protein"/>
    <property type="match status" value="1"/>
</dbReference>
<dbReference type="InterPro" id="IPR027417">
    <property type="entry name" value="P-loop_NTPase"/>
</dbReference>
<keyword evidence="7 9" id="KW-1133">Transmembrane helix</keyword>
<dbReference type="EMBL" id="CP060635">
    <property type="protein sequence ID" value="QNM08340.1"/>
    <property type="molecule type" value="Genomic_DNA"/>
</dbReference>
<keyword evidence="3" id="KW-1003">Cell membrane</keyword>
<dbReference type="PROSITE" id="PS00211">
    <property type="entry name" value="ABC_TRANSPORTER_1"/>
    <property type="match status" value="1"/>
</dbReference>
<dbReference type="InterPro" id="IPR017871">
    <property type="entry name" value="ABC_transporter-like_CS"/>
</dbReference>
<evidence type="ECO:0000256" key="7">
    <source>
        <dbReference type="ARBA" id="ARBA00022989"/>
    </source>
</evidence>
<feature type="domain" description="ABC transporter" evidence="10">
    <location>
        <begin position="335"/>
        <end position="570"/>
    </location>
</feature>
<dbReference type="SUPFAM" id="SSF52540">
    <property type="entry name" value="P-loop containing nucleoside triphosphate hydrolases"/>
    <property type="match status" value="1"/>
</dbReference>
<dbReference type="GO" id="GO:0005886">
    <property type="term" value="C:plasma membrane"/>
    <property type="evidence" value="ECO:0007669"/>
    <property type="project" value="UniProtKB-SubCell"/>
</dbReference>
<feature type="transmembrane region" description="Helical" evidence="9">
    <location>
        <begin position="275"/>
        <end position="296"/>
    </location>
</feature>
<dbReference type="Pfam" id="PF00005">
    <property type="entry name" value="ABC_tran"/>
    <property type="match status" value="1"/>
</dbReference>
<gene>
    <name evidence="12" type="ORF">H9Q79_15890</name>
</gene>
<dbReference type="GO" id="GO:0015421">
    <property type="term" value="F:ABC-type oligopeptide transporter activity"/>
    <property type="evidence" value="ECO:0007669"/>
    <property type="project" value="TreeGrafter"/>
</dbReference>
<dbReference type="PANTHER" id="PTHR43394:SF1">
    <property type="entry name" value="ATP-BINDING CASSETTE SUB-FAMILY B MEMBER 10, MITOCHONDRIAL"/>
    <property type="match status" value="1"/>
</dbReference>
<dbReference type="Pfam" id="PF00664">
    <property type="entry name" value="ABC_membrane"/>
    <property type="match status" value="1"/>
</dbReference>
<dbReference type="Gene3D" id="1.20.1560.10">
    <property type="entry name" value="ABC transporter type 1, transmembrane domain"/>
    <property type="match status" value="1"/>
</dbReference>
<dbReference type="InterPro" id="IPR003593">
    <property type="entry name" value="AAA+_ATPase"/>
</dbReference>
<dbReference type="GO" id="GO:0005524">
    <property type="term" value="F:ATP binding"/>
    <property type="evidence" value="ECO:0007669"/>
    <property type="project" value="UniProtKB-KW"/>
</dbReference>
<dbReference type="RefSeq" id="WP_249328712.1">
    <property type="nucleotide sequence ID" value="NZ_CP060635.1"/>
</dbReference>
<keyword evidence="6 12" id="KW-0067">ATP-binding</keyword>
<feature type="transmembrane region" description="Helical" evidence="9">
    <location>
        <begin position="235"/>
        <end position="255"/>
    </location>
</feature>
<reference evidence="12 13" key="1">
    <citation type="submission" date="2020-08" db="EMBL/GenBank/DDBJ databases">
        <authorList>
            <person name="Liu C."/>
            <person name="Sun Q."/>
        </authorList>
    </citation>
    <scope>NUCLEOTIDE SEQUENCE [LARGE SCALE GENOMIC DNA]</scope>
    <source>
        <strain evidence="12 13">NSJ-29</strain>
    </source>
</reference>
<dbReference type="PROSITE" id="PS50893">
    <property type="entry name" value="ABC_TRANSPORTER_2"/>
    <property type="match status" value="1"/>
</dbReference>
<dbReference type="GO" id="GO:0016887">
    <property type="term" value="F:ATP hydrolysis activity"/>
    <property type="evidence" value="ECO:0007669"/>
    <property type="project" value="InterPro"/>
</dbReference>
<dbReference type="SUPFAM" id="SSF90123">
    <property type="entry name" value="ABC transporter transmembrane region"/>
    <property type="match status" value="1"/>
</dbReference>
<evidence type="ECO:0000259" key="11">
    <source>
        <dbReference type="PROSITE" id="PS50929"/>
    </source>
</evidence>
<sequence>MIRLLRFLSPYKGRAAAMLLLLFLQVLGTLYIPTLTADIVNRGIVTGDLDHIWRVGGFMLLAAILTAGVSVAVTYLTTWIFSIMGRDIRNALFQKSQSLSLNEFNRFGTASMITRCTNDITQIQQAYMAAIEMLLPAPVMTVAGLILAFSKDTLLAFSIIGAMLVVCLFAFLVSRKALPMFARLQSLLDRFTRVLRENLTGIRVIRAFNRSDSEKERVDQTFTDYAETAIRINKIFAAMMPVILIIMNFCTLLIIGAGGQRVAAGRMQIGDIMALIEYAMLILYYLIMGIMVFMIFPRAQSCANRVSEVLSVQPEAPGTPRSHRDSNEAASPARLELCNVTFQYQGAEEPVLNNISFSAHKGQTTAIIGGTGSGKSTVASLIPRFYDIQSGTIRIDGRNIRHMPKRELRDKIGYVPQKAFLFSGTILDNFLHGKKDAGMEEIRHAAQVAQISDFIDSLESGYQTCVSQGGSNFSGGQRQRLSIARALVKRPEIYIFDDSFSALDFKTDARLRAALREEVRDAAVILVAQRISTIMDADQIVVLDEGRVAGTGTHRELMESCQVYQQIAQSQLSEEELA</sequence>
<evidence type="ECO:0000256" key="6">
    <source>
        <dbReference type="ARBA" id="ARBA00022840"/>
    </source>
</evidence>
<dbReference type="PANTHER" id="PTHR43394">
    <property type="entry name" value="ATP-DEPENDENT PERMEASE MDL1, MITOCHONDRIAL"/>
    <property type="match status" value="1"/>
</dbReference>
<proteinExistence type="predicted"/>
<organism evidence="12 13">
    <name type="scientific">Wansuia hejianensis</name>
    <dbReference type="NCBI Taxonomy" id="2763667"/>
    <lineage>
        <taxon>Bacteria</taxon>
        <taxon>Bacillati</taxon>
        <taxon>Bacillota</taxon>
        <taxon>Clostridia</taxon>
        <taxon>Lachnospirales</taxon>
        <taxon>Lachnospiraceae</taxon>
        <taxon>Wansuia</taxon>
    </lineage>
</organism>
<dbReference type="InterPro" id="IPR003439">
    <property type="entry name" value="ABC_transporter-like_ATP-bd"/>
</dbReference>
<dbReference type="InterPro" id="IPR039421">
    <property type="entry name" value="Type_1_exporter"/>
</dbReference>
<comment type="subcellular location">
    <subcellularLocation>
        <location evidence="1">Cell membrane</location>
        <topology evidence="1">Multi-pass membrane protein</topology>
    </subcellularLocation>
</comment>
<evidence type="ECO:0000313" key="12">
    <source>
        <dbReference type="EMBL" id="QNM08340.1"/>
    </source>
</evidence>
<keyword evidence="5" id="KW-0547">Nucleotide-binding</keyword>
<feature type="transmembrane region" description="Helical" evidence="9">
    <location>
        <begin position="154"/>
        <end position="173"/>
    </location>
</feature>
<feature type="transmembrane region" description="Helical" evidence="9">
    <location>
        <begin position="127"/>
        <end position="148"/>
    </location>
</feature>
<feature type="domain" description="ABC transmembrane type-1" evidence="11">
    <location>
        <begin position="16"/>
        <end position="298"/>
    </location>
</feature>
<dbReference type="InterPro" id="IPR036640">
    <property type="entry name" value="ABC1_TM_sf"/>
</dbReference>
<evidence type="ECO:0000256" key="5">
    <source>
        <dbReference type="ARBA" id="ARBA00022741"/>
    </source>
</evidence>
<evidence type="ECO:0000256" key="4">
    <source>
        <dbReference type="ARBA" id="ARBA00022692"/>
    </source>
</evidence>
<protein>
    <submittedName>
        <fullName evidence="12">ABC transporter ATP-binding protein</fullName>
    </submittedName>
</protein>
<dbReference type="InterPro" id="IPR011527">
    <property type="entry name" value="ABC1_TM_dom"/>
</dbReference>
<evidence type="ECO:0000256" key="2">
    <source>
        <dbReference type="ARBA" id="ARBA00022448"/>
    </source>
</evidence>
<evidence type="ECO:0000259" key="10">
    <source>
        <dbReference type="PROSITE" id="PS50893"/>
    </source>
</evidence>
<dbReference type="AlphaFoldDB" id="A0A7G9GC08"/>
<dbReference type="CDD" id="cd18548">
    <property type="entry name" value="ABC_6TM_Tm287_like"/>
    <property type="match status" value="1"/>
</dbReference>
<dbReference type="PROSITE" id="PS50929">
    <property type="entry name" value="ABC_TM1F"/>
    <property type="match status" value="1"/>
</dbReference>
<dbReference type="SMART" id="SM00382">
    <property type="entry name" value="AAA"/>
    <property type="match status" value="1"/>
</dbReference>
<evidence type="ECO:0000256" key="3">
    <source>
        <dbReference type="ARBA" id="ARBA00022475"/>
    </source>
</evidence>
<evidence type="ECO:0000256" key="8">
    <source>
        <dbReference type="ARBA" id="ARBA00023136"/>
    </source>
</evidence>
<evidence type="ECO:0000313" key="13">
    <source>
        <dbReference type="Proteomes" id="UP000515860"/>
    </source>
</evidence>
<evidence type="ECO:0000256" key="9">
    <source>
        <dbReference type="SAM" id="Phobius"/>
    </source>
</evidence>
<keyword evidence="8 9" id="KW-0472">Membrane</keyword>